<protein>
    <submittedName>
        <fullName evidence="1">Uncharacterized protein</fullName>
    </submittedName>
</protein>
<keyword evidence="2" id="KW-1185">Reference proteome</keyword>
<dbReference type="RefSeq" id="WP_175187024.1">
    <property type="nucleotide sequence ID" value="NZ_JABVZQ010000003.1"/>
</dbReference>
<evidence type="ECO:0000313" key="1">
    <source>
        <dbReference type="EMBL" id="MBF0636605.1"/>
    </source>
</evidence>
<dbReference type="EMBL" id="JADGII010000006">
    <property type="protein sequence ID" value="MBF0636605.1"/>
    <property type="molecule type" value="Genomic_DNA"/>
</dbReference>
<sequence>MIDDLISRVEQAVDAAERWPDTGWPVRFGQRMEEVANLEAAEQLPRTAVYREEALNYWRQARLLGQDTAAAGRRALQALREGRLHDAANALYLCQYLEQPLSAQAGTWAPVYKEFRQFCSSSNN</sequence>
<reference evidence="1 2" key="1">
    <citation type="journal article" date="2020" name="Microorganisms">
        <title>Simultaneous Genome Sequencing of Prosthecochloris ethylica and Desulfuromonas acetoxidans within a Syntrophic Mixture Reveals Unique Pili and Protein Interactions.</title>
        <authorList>
            <person name="Kyndt J.A."/>
            <person name="Van Beeumen J.J."/>
            <person name="Meyer T.E."/>
        </authorList>
    </citation>
    <scope>NUCLEOTIDE SEQUENCE [LARGE SCALE GENOMIC DNA]</scope>
    <source>
        <strain evidence="1 2">N3</strain>
    </source>
</reference>
<proteinExistence type="predicted"/>
<dbReference type="Proteomes" id="UP000619838">
    <property type="component" value="Unassembled WGS sequence"/>
</dbReference>
<name>A0ABR9XRI6_9CHLB</name>
<organism evidence="1 2">
    <name type="scientific">Prosthecochloris ethylica</name>
    <dbReference type="NCBI Taxonomy" id="2743976"/>
    <lineage>
        <taxon>Bacteria</taxon>
        <taxon>Pseudomonadati</taxon>
        <taxon>Chlorobiota</taxon>
        <taxon>Chlorobiia</taxon>
        <taxon>Chlorobiales</taxon>
        <taxon>Chlorobiaceae</taxon>
        <taxon>Prosthecochloris</taxon>
    </lineage>
</organism>
<comment type="caution">
    <text evidence="1">The sequence shown here is derived from an EMBL/GenBank/DDBJ whole genome shotgun (WGS) entry which is preliminary data.</text>
</comment>
<gene>
    <name evidence="1" type="ORF">INT08_05345</name>
</gene>
<evidence type="ECO:0000313" key="2">
    <source>
        <dbReference type="Proteomes" id="UP000619838"/>
    </source>
</evidence>
<accession>A0ABR9XRI6</accession>